<accession>A0ABQ7JKB8</accession>
<reference evidence="2 3" key="1">
    <citation type="journal article" date="2020" name="Fungal Divers.">
        <title>Resolving the Mortierellaceae phylogeny through synthesis of multi-gene phylogenetics and phylogenomics.</title>
        <authorList>
            <person name="Vandepol N."/>
            <person name="Liber J."/>
            <person name="Desiro A."/>
            <person name="Na H."/>
            <person name="Kennedy M."/>
            <person name="Barry K."/>
            <person name="Grigoriev I.V."/>
            <person name="Miller A.N."/>
            <person name="O'Donnell K."/>
            <person name="Stajich J.E."/>
            <person name="Bonito G."/>
        </authorList>
    </citation>
    <scope>NUCLEOTIDE SEQUENCE [LARGE SCALE GENOMIC DNA]</scope>
    <source>
        <strain evidence="2 3">AD045</strain>
    </source>
</reference>
<feature type="compositionally biased region" description="Low complexity" evidence="1">
    <location>
        <begin position="502"/>
        <end position="527"/>
    </location>
</feature>
<dbReference type="EMBL" id="JAAAIM010001504">
    <property type="protein sequence ID" value="KAG0277920.1"/>
    <property type="molecule type" value="Genomic_DNA"/>
</dbReference>
<feature type="region of interest" description="Disordered" evidence="1">
    <location>
        <begin position="412"/>
        <end position="431"/>
    </location>
</feature>
<gene>
    <name evidence="2" type="ORF">BGZ96_002650</name>
</gene>
<evidence type="ECO:0000313" key="3">
    <source>
        <dbReference type="Proteomes" id="UP001194696"/>
    </source>
</evidence>
<feature type="non-terminal residue" evidence="2">
    <location>
        <position position="1"/>
    </location>
</feature>
<evidence type="ECO:0000256" key="1">
    <source>
        <dbReference type="SAM" id="MobiDB-lite"/>
    </source>
</evidence>
<proteinExistence type="predicted"/>
<sequence length="606" mass="65126">NSHSLLSVRTPLRTPMLPLSPQEYQGLVASGALPVRQALQTHIATSGDKPPETKEEARAALEVMFQIRADKIRRAIEEGKLATAEALQHRVIKRRESIKTQYQQHPQRDRSRSAPSERVILAALTQSAAAAATTIAAPPQSLMSGVVSQQPWFPSSTQIHPHHHPSTGPIIHQEPISMHSHGNTTSYTGLTNTTNTTNNAAGATVLVPGATAGDPMVIEGEDQQDTTFGLSDDDLMSSFTIFTAKLGDSLLVRDVSRIGGMAVQGAAPLGYNNSIFTGSNIHVSQQDNNNRMTVAAATEAAVQELPLEMMMVDTALPTLSPTASSESQSPSPWIPWHGAGAPVGGSYEKDLVANSLQGTVGPMTVHPFAQAQHPVAATLFPPQPPPPAGEQPHAPMSSLVMPQQQQVYSSLLPKDPRDQVPPQHYPSPSFVFGSNIQSVQIHPQGCFGTDVHAEGAGAGAGARSQVGEKQVGAWNQYVQYLLHQQEFADHRHNQQGPPFIPPQHGQHLQQQQPQHQVQQDPFPQQQPSDADMSLASPPPPQNATMDPHWQATMMTMMMDQNPTREAIHGLGQQPGFYMATTGAAVGDGQRMTSSSTFPPTDAYLAL</sequence>
<protein>
    <submittedName>
        <fullName evidence="2">Uncharacterized protein</fullName>
    </submittedName>
</protein>
<feature type="region of interest" description="Disordered" evidence="1">
    <location>
        <begin position="377"/>
        <end position="396"/>
    </location>
</feature>
<keyword evidence="3" id="KW-1185">Reference proteome</keyword>
<comment type="caution">
    <text evidence="2">The sequence shown here is derived from an EMBL/GenBank/DDBJ whole genome shotgun (WGS) entry which is preliminary data.</text>
</comment>
<organism evidence="2 3">
    <name type="scientific">Linnemannia gamsii</name>
    <dbReference type="NCBI Taxonomy" id="64522"/>
    <lineage>
        <taxon>Eukaryota</taxon>
        <taxon>Fungi</taxon>
        <taxon>Fungi incertae sedis</taxon>
        <taxon>Mucoromycota</taxon>
        <taxon>Mortierellomycotina</taxon>
        <taxon>Mortierellomycetes</taxon>
        <taxon>Mortierellales</taxon>
        <taxon>Mortierellaceae</taxon>
        <taxon>Linnemannia</taxon>
    </lineage>
</organism>
<dbReference type="Proteomes" id="UP001194696">
    <property type="component" value="Unassembled WGS sequence"/>
</dbReference>
<evidence type="ECO:0000313" key="2">
    <source>
        <dbReference type="EMBL" id="KAG0277920.1"/>
    </source>
</evidence>
<name>A0ABQ7JKB8_9FUNG</name>
<feature type="region of interest" description="Disordered" evidence="1">
    <location>
        <begin position="491"/>
        <end position="546"/>
    </location>
</feature>